<dbReference type="InterPro" id="IPR029063">
    <property type="entry name" value="SAM-dependent_MTases_sf"/>
</dbReference>
<dbReference type="SUPFAM" id="SSF53335">
    <property type="entry name" value="S-adenosyl-L-methionine-dependent methyltransferases"/>
    <property type="match status" value="1"/>
</dbReference>
<protein>
    <submittedName>
        <fullName evidence="4">O-methyltransferase</fullName>
    </submittedName>
</protein>
<keyword evidence="1 4" id="KW-0489">Methyltransferase</keyword>
<comment type="caution">
    <text evidence="4">The sequence shown here is derived from an EMBL/GenBank/DDBJ whole genome shotgun (WGS) entry which is preliminary data.</text>
</comment>
<evidence type="ECO:0000313" key="4">
    <source>
        <dbReference type="EMBL" id="HEN43704.1"/>
    </source>
</evidence>
<dbReference type="Pfam" id="PF01596">
    <property type="entry name" value="Methyltransf_3"/>
    <property type="match status" value="1"/>
</dbReference>
<name>A0A831XFV7_GEOME</name>
<proteinExistence type="predicted"/>
<dbReference type="GO" id="GO:0008171">
    <property type="term" value="F:O-methyltransferase activity"/>
    <property type="evidence" value="ECO:0007669"/>
    <property type="project" value="InterPro"/>
</dbReference>
<dbReference type="PROSITE" id="PS51682">
    <property type="entry name" value="SAM_OMT_I"/>
    <property type="match status" value="1"/>
</dbReference>
<gene>
    <name evidence="4" type="ORF">ENQ87_15325</name>
</gene>
<dbReference type="Gene3D" id="3.40.50.150">
    <property type="entry name" value="Vaccinia Virus protein VP39"/>
    <property type="match status" value="1"/>
</dbReference>
<keyword evidence="3" id="KW-0949">S-adenosyl-L-methionine</keyword>
<evidence type="ECO:0000256" key="3">
    <source>
        <dbReference type="ARBA" id="ARBA00022691"/>
    </source>
</evidence>
<dbReference type="GO" id="GO:0032259">
    <property type="term" value="P:methylation"/>
    <property type="evidence" value="ECO:0007669"/>
    <property type="project" value="UniProtKB-KW"/>
</dbReference>
<keyword evidence="2 4" id="KW-0808">Transferase</keyword>
<accession>A0A831XFV7</accession>
<dbReference type="InterPro" id="IPR002935">
    <property type="entry name" value="SAM_O-MeTrfase"/>
</dbReference>
<dbReference type="PANTHER" id="PTHR43167:SF1">
    <property type="entry name" value="PUTATIVE (AFU_ORTHOLOGUE AFUA_6G01830)-RELATED"/>
    <property type="match status" value="1"/>
</dbReference>
<evidence type="ECO:0000256" key="1">
    <source>
        <dbReference type="ARBA" id="ARBA00022603"/>
    </source>
</evidence>
<dbReference type="EMBL" id="DSOV01000073">
    <property type="protein sequence ID" value="HEN43704.1"/>
    <property type="molecule type" value="Genomic_DNA"/>
</dbReference>
<dbReference type="PANTHER" id="PTHR43167">
    <property type="entry name" value="PUTATIVE (AFU_ORTHOLOGUE AFUA_6G01830)-RELATED"/>
    <property type="match status" value="1"/>
</dbReference>
<reference evidence="4" key="1">
    <citation type="journal article" date="2020" name="mSystems">
        <title>Genome- and Community-Level Interaction Insights into Carbon Utilization and Element Cycling Functions of Hydrothermarchaeota in Hydrothermal Sediment.</title>
        <authorList>
            <person name="Zhou Z."/>
            <person name="Liu Y."/>
            <person name="Xu W."/>
            <person name="Pan J."/>
            <person name="Luo Z.H."/>
            <person name="Li M."/>
        </authorList>
    </citation>
    <scope>NUCLEOTIDE SEQUENCE [LARGE SCALE GENOMIC DNA]</scope>
    <source>
        <strain evidence="4">SpSt-349</strain>
    </source>
</reference>
<organism evidence="4">
    <name type="scientific">Geobacter metallireducens</name>
    <dbReference type="NCBI Taxonomy" id="28232"/>
    <lineage>
        <taxon>Bacteria</taxon>
        <taxon>Pseudomonadati</taxon>
        <taxon>Thermodesulfobacteriota</taxon>
        <taxon>Desulfuromonadia</taxon>
        <taxon>Geobacterales</taxon>
        <taxon>Geobacteraceae</taxon>
        <taxon>Geobacter</taxon>
    </lineage>
</organism>
<dbReference type="AlphaFoldDB" id="A0A831XFV7"/>
<evidence type="ECO:0000256" key="2">
    <source>
        <dbReference type="ARBA" id="ARBA00022679"/>
    </source>
</evidence>
<sequence length="209" mass="24076">MITITDPRIEEYLLGLAPEEEPALLQMEHRAKELAFPIVDRLVGRLLYLLTRIRQPRLVVELGSGFGYSAWWFARAISITGKVVMTDHSPTNIAYARKMFQESGLIDRLEFRVGDALEIGREYRDIDLLFIDLDKHQYREAAEAMIPRLAPHALVIADNALWHGRVAEREDDPETRGIREFNTFMAGRKDFFTTILPLRDGVMVSYRLS</sequence>